<dbReference type="GO" id="GO:0003676">
    <property type="term" value="F:nucleic acid binding"/>
    <property type="evidence" value="ECO:0007669"/>
    <property type="project" value="InterPro"/>
</dbReference>
<evidence type="ECO:0000313" key="2">
    <source>
        <dbReference type="EMBL" id="CCA20951.1"/>
    </source>
</evidence>
<dbReference type="EMBL" id="FR824153">
    <property type="protein sequence ID" value="CCA20951.1"/>
    <property type="molecule type" value="Genomic_DNA"/>
</dbReference>
<gene>
    <name evidence="2" type="primary">AlNc14C108G6279</name>
    <name evidence="2" type="ORF">ALNC14_070940</name>
</gene>
<feature type="domain" description="DDE-1" evidence="1">
    <location>
        <begin position="1"/>
        <end position="109"/>
    </location>
</feature>
<protein>
    <submittedName>
        <fullName evidence="2">AlNc14C108G6279 protein</fullName>
    </submittedName>
</protein>
<reference evidence="2" key="1">
    <citation type="journal article" date="2011" name="PLoS Biol.">
        <title>Gene gain and loss during evolution of obligate parasitism in the white rust pathogen of Arabidopsis thaliana.</title>
        <authorList>
            <person name="Kemen E."/>
            <person name="Gardiner A."/>
            <person name="Schultz-Larsen T."/>
            <person name="Kemen A.C."/>
            <person name="Balmuth A.L."/>
            <person name="Robert-Seilaniantz A."/>
            <person name="Bailey K."/>
            <person name="Holub E."/>
            <person name="Studholme D.J."/>
            <person name="Maclean D."/>
            <person name="Jones J.D."/>
        </authorList>
    </citation>
    <scope>NUCLEOTIDE SEQUENCE</scope>
</reference>
<dbReference type="AlphaFoldDB" id="F0WI73"/>
<dbReference type="InterPro" id="IPR004875">
    <property type="entry name" value="DDE_SF_endonuclease_dom"/>
</dbReference>
<accession>F0WI73</accession>
<name>F0WI73_9STRA</name>
<evidence type="ECO:0000259" key="1">
    <source>
        <dbReference type="Pfam" id="PF03184"/>
    </source>
</evidence>
<sequence>MTRALFQEWLDEINELNELNEHMKIEDRHVLLLLDNAFAHCAEKLLSNVEIEMLPPNTTSGCPAADVAASVIDDDEKSTKDIYKVDVLQAMHWCRDAWDSMTQSAIANC</sequence>
<reference evidence="2" key="2">
    <citation type="submission" date="2011-02" db="EMBL/GenBank/DDBJ databases">
        <authorList>
            <person name="MacLean D."/>
        </authorList>
    </citation>
    <scope>NUCLEOTIDE SEQUENCE</scope>
</reference>
<dbReference type="Pfam" id="PF03184">
    <property type="entry name" value="DDE_1"/>
    <property type="match status" value="1"/>
</dbReference>
<proteinExistence type="predicted"/>
<dbReference type="HOGENOM" id="CLU_088458_2_0_1"/>
<organism evidence="2">
    <name type="scientific">Albugo laibachii Nc14</name>
    <dbReference type="NCBI Taxonomy" id="890382"/>
    <lineage>
        <taxon>Eukaryota</taxon>
        <taxon>Sar</taxon>
        <taxon>Stramenopiles</taxon>
        <taxon>Oomycota</taxon>
        <taxon>Peronosporomycetes</taxon>
        <taxon>Albuginales</taxon>
        <taxon>Albuginaceae</taxon>
        <taxon>Albugo</taxon>
    </lineage>
</organism>